<dbReference type="OrthoDB" id="6138780at2759"/>
<dbReference type="FunFam" id="2.60.40.10:FF:002402">
    <property type="entry name" value="Zwei Ig domain protein zig-4"/>
    <property type="match status" value="1"/>
</dbReference>
<name>A0A2G9UTB7_TELCI</name>
<protein>
    <submittedName>
        <fullName evidence="6">Immunoglobulin I-set domain protein</fullName>
    </submittedName>
</protein>
<keyword evidence="2" id="KW-0677">Repeat</keyword>
<dbReference type="SUPFAM" id="SSF48726">
    <property type="entry name" value="Immunoglobulin"/>
    <property type="match status" value="2"/>
</dbReference>
<sequence length="260" mass="29099">MFATLLGLVVVALAKPNYEDLKASVRHLNNELDKAQLSRAFELRFSSTEMNDRTVSAGTTIELKCEVYSVPPPVFTWTFNGKRIAGTQEANLLEKLSNVGQPTLQNGVVTSRIRIPCAEKKHRGKYRCIANNGHQTIEATAKISVVGNEQCEPVALAPPQIIQFTDSRFELQDNAVQLMCRVAQPGATIAWYFMKDDEIRVSLLDNPDFEVLPNGDLMVKRCDFYTRVGTYMCIASNEAGEDRAEAWLYCNSREPTDETL</sequence>
<evidence type="ECO:0000259" key="5">
    <source>
        <dbReference type="PROSITE" id="PS50835"/>
    </source>
</evidence>
<dbReference type="InterPro" id="IPR007110">
    <property type="entry name" value="Ig-like_dom"/>
</dbReference>
<dbReference type="PANTHER" id="PTHR12231:SF253">
    <property type="entry name" value="DPR-INTERACTING PROTEIN ETA, ISOFORM B-RELATED"/>
    <property type="match status" value="1"/>
</dbReference>
<evidence type="ECO:0000256" key="3">
    <source>
        <dbReference type="ARBA" id="ARBA00023157"/>
    </source>
</evidence>
<evidence type="ECO:0000313" key="7">
    <source>
        <dbReference type="Proteomes" id="UP000230423"/>
    </source>
</evidence>
<organism evidence="6 7">
    <name type="scientific">Teladorsagia circumcincta</name>
    <name type="common">Brown stomach worm</name>
    <name type="synonym">Ostertagia circumcincta</name>
    <dbReference type="NCBI Taxonomy" id="45464"/>
    <lineage>
        <taxon>Eukaryota</taxon>
        <taxon>Metazoa</taxon>
        <taxon>Ecdysozoa</taxon>
        <taxon>Nematoda</taxon>
        <taxon>Chromadorea</taxon>
        <taxon>Rhabditida</taxon>
        <taxon>Rhabditina</taxon>
        <taxon>Rhabditomorpha</taxon>
        <taxon>Strongyloidea</taxon>
        <taxon>Trichostrongylidae</taxon>
        <taxon>Teladorsagia</taxon>
    </lineage>
</organism>
<dbReference type="EMBL" id="KZ345446">
    <property type="protein sequence ID" value="PIO73501.1"/>
    <property type="molecule type" value="Genomic_DNA"/>
</dbReference>
<keyword evidence="3" id="KW-1015">Disulfide bond</keyword>
<proteinExistence type="predicted"/>
<dbReference type="PANTHER" id="PTHR12231">
    <property type="entry name" value="CTX-RELATED TYPE I TRANSMEMBRANE PROTEIN"/>
    <property type="match status" value="1"/>
</dbReference>
<dbReference type="SMART" id="SM00409">
    <property type="entry name" value="IG"/>
    <property type="match status" value="1"/>
</dbReference>
<dbReference type="AlphaFoldDB" id="A0A2G9UTB7"/>
<accession>A0A2G9UTB7</accession>
<dbReference type="InterPro" id="IPR013783">
    <property type="entry name" value="Ig-like_fold"/>
</dbReference>
<dbReference type="Pfam" id="PF13927">
    <property type="entry name" value="Ig_3"/>
    <property type="match status" value="1"/>
</dbReference>
<evidence type="ECO:0000256" key="2">
    <source>
        <dbReference type="ARBA" id="ARBA00022737"/>
    </source>
</evidence>
<dbReference type="InterPro" id="IPR003599">
    <property type="entry name" value="Ig_sub"/>
</dbReference>
<dbReference type="InterPro" id="IPR003598">
    <property type="entry name" value="Ig_sub2"/>
</dbReference>
<evidence type="ECO:0000256" key="4">
    <source>
        <dbReference type="ARBA" id="ARBA00023319"/>
    </source>
</evidence>
<dbReference type="Gene3D" id="2.60.40.10">
    <property type="entry name" value="Immunoglobulins"/>
    <property type="match status" value="2"/>
</dbReference>
<feature type="domain" description="Ig-like" evidence="5">
    <location>
        <begin position="159"/>
        <end position="249"/>
    </location>
</feature>
<keyword evidence="7" id="KW-1185">Reference proteome</keyword>
<keyword evidence="4" id="KW-0393">Immunoglobulin domain</keyword>
<gene>
    <name evidence="6" type="ORF">TELCIR_04531</name>
</gene>
<dbReference type="SMART" id="SM00408">
    <property type="entry name" value="IGc2"/>
    <property type="match status" value="2"/>
</dbReference>
<dbReference type="Proteomes" id="UP000230423">
    <property type="component" value="Unassembled WGS sequence"/>
</dbReference>
<evidence type="ECO:0000256" key="1">
    <source>
        <dbReference type="ARBA" id="ARBA00022729"/>
    </source>
</evidence>
<dbReference type="InterPro" id="IPR036179">
    <property type="entry name" value="Ig-like_dom_sf"/>
</dbReference>
<dbReference type="InterPro" id="IPR051170">
    <property type="entry name" value="Neural/epithelial_adhesion"/>
</dbReference>
<dbReference type="PROSITE" id="PS50835">
    <property type="entry name" value="IG_LIKE"/>
    <property type="match status" value="2"/>
</dbReference>
<feature type="domain" description="Ig-like" evidence="5">
    <location>
        <begin position="43"/>
        <end position="144"/>
    </location>
</feature>
<reference evidence="6 7" key="1">
    <citation type="submission" date="2015-09" db="EMBL/GenBank/DDBJ databases">
        <title>Draft genome of the parasitic nematode Teladorsagia circumcincta isolate WARC Sus (inbred).</title>
        <authorList>
            <person name="Mitreva M."/>
        </authorList>
    </citation>
    <scope>NUCLEOTIDE SEQUENCE [LARGE SCALE GENOMIC DNA]</scope>
    <source>
        <strain evidence="6 7">S</strain>
    </source>
</reference>
<evidence type="ECO:0000313" key="6">
    <source>
        <dbReference type="EMBL" id="PIO73501.1"/>
    </source>
</evidence>
<keyword evidence="1" id="KW-0732">Signal</keyword>